<keyword evidence="2" id="KW-0808">Transferase</keyword>
<organism evidence="2 3">
    <name type="scientific">Psychroflexus sediminis</name>
    <dbReference type="NCBI Taxonomy" id="470826"/>
    <lineage>
        <taxon>Bacteria</taxon>
        <taxon>Pseudomonadati</taxon>
        <taxon>Bacteroidota</taxon>
        <taxon>Flavobacteriia</taxon>
        <taxon>Flavobacteriales</taxon>
        <taxon>Flavobacteriaceae</taxon>
        <taxon>Psychroflexus</taxon>
    </lineage>
</organism>
<dbReference type="InterPro" id="IPR014710">
    <property type="entry name" value="RmlC-like_jellyroll"/>
</dbReference>
<accession>A0A1G7XMX4</accession>
<keyword evidence="3" id="KW-1185">Reference proteome</keyword>
<evidence type="ECO:0000259" key="1">
    <source>
        <dbReference type="Pfam" id="PF00027"/>
    </source>
</evidence>
<evidence type="ECO:0000313" key="2">
    <source>
        <dbReference type="EMBL" id="SDG85545.1"/>
    </source>
</evidence>
<reference evidence="2 3" key="1">
    <citation type="submission" date="2016-10" db="EMBL/GenBank/DDBJ databases">
        <authorList>
            <person name="de Groot N.N."/>
        </authorList>
    </citation>
    <scope>NUCLEOTIDE SEQUENCE [LARGE SCALE GENOMIC DNA]</scope>
    <source>
        <strain evidence="2 3">DSM 19803</strain>
    </source>
</reference>
<feature type="domain" description="Cyclic nucleotide-binding" evidence="1">
    <location>
        <begin position="45"/>
        <end position="130"/>
    </location>
</feature>
<proteinExistence type="predicted"/>
<dbReference type="STRING" id="470826.SAMN04488027_10919"/>
<dbReference type="InterPro" id="IPR018490">
    <property type="entry name" value="cNMP-bd_dom_sf"/>
</dbReference>
<dbReference type="GO" id="GO:0016301">
    <property type="term" value="F:kinase activity"/>
    <property type="evidence" value="ECO:0007669"/>
    <property type="project" value="UniProtKB-KW"/>
</dbReference>
<dbReference type="SUPFAM" id="SSF51206">
    <property type="entry name" value="cAMP-binding domain-like"/>
    <property type="match status" value="1"/>
</dbReference>
<sequence>MIRKELYLYFKFGFNTVEQIKAFLNQIVDISPADWDYFTSKLHARSFPKKTDFLKLNEVENHISFIESGVVRLYIPKEDPDKEITFGFCFKDEFVSAYDSFLTRKPSAYQLQTLSDTKMMSITYEDLQLVYKHTQIGNLIGRLTAERLFLIKSKREQNLLNLSAKERYLNLFKERPELLKEVPLKYISSYIGVTSQALSRIRKRL</sequence>
<gene>
    <name evidence="2" type="ORF">SAMN04488027_10919</name>
</gene>
<dbReference type="Gene3D" id="2.60.120.10">
    <property type="entry name" value="Jelly Rolls"/>
    <property type="match status" value="1"/>
</dbReference>
<dbReference type="InterPro" id="IPR000595">
    <property type="entry name" value="cNMP-bd_dom"/>
</dbReference>
<protein>
    <submittedName>
        <fullName evidence="2">cAMP-binding domain of CRP or a regulatory subunit of cAMP-dependent protein kinases</fullName>
    </submittedName>
</protein>
<dbReference type="CDD" id="cd00038">
    <property type="entry name" value="CAP_ED"/>
    <property type="match status" value="1"/>
</dbReference>
<dbReference type="Pfam" id="PF00027">
    <property type="entry name" value="cNMP_binding"/>
    <property type="match status" value="1"/>
</dbReference>
<dbReference type="Proteomes" id="UP000199296">
    <property type="component" value="Unassembled WGS sequence"/>
</dbReference>
<dbReference type="EMBL" id="FNCW01000009">
    <property type="protein sequence ID" value="SDG85545.1"/>
    <property type="molecule type" value="Genomic_DNA"/>
</dbReference>
<dbReference type="AlphaFoldDB" id="A0A1G7XMX4"/>
<name>A0A1G7XMX4_9FLAO</name>
<keyword evidence="2" id="KW-0418">Kinase</keyword>
<evidence type="ECO:0000313" key="3">
    <source>
        <dbReference type="Proteomes" id="UP000199296"/>
    </source>
</evidence>